<name>A0ACC4EAF1_PURLI</name>
<organism evidence="1 2">
    <name type="scientific">Purpureocillium lilacinum</name>
    <name type="common">Paecilomyces lilacinus</name>
    <dbReference type="NCBI Taxonomy" id="33203"/>
    <lineage>
        <taxon>Eukaryota</taxon>
        <taxon>Fungi</taxon>
        <taxon>Dikarya</taxon>
        <taxon>Ascomycota</taxon>
        <taxon>Pezizomycotina</taxon>
        <taxon>Sordariomycetes</taxon>
        <taxon>Hypocreomycetidae</taxon>
        <taxon>Hypocreales</taxon>
        <taxon>Ophiocordycipitaceae</taxon>
        <taxon>Purpureocillium</taxon>
    </lineage>
</organism>
<keyword evidence="2" id="KW-1185">Reference proteome</keyword>
<evidence type="ECO:0000313" key="1">
    <source>
        <dbReference type="EMBL" id="KAL3965629.1"/>
    </source>
</evidence>
<accession>A0ACC4EAF1</accession>
<sequence length="240" mass="26073">MKATTPTPSTGRSKQGKAVTQSMAAPPSHQHSATIRPARLAQPLIRFFPVVCVDNGLTRHVAKLGQCGQRQRLCGCLSHPAAVVSHHQGTICTTMAAQSHPHSTCCMDSMLALFCPPRHPREPGMLGSLCHRGTRQAQARRLYVWLMNPSIRRGECSKTRGRQCLLSSAQCQATKLHAATKLGGLPAIRLDVGMPFDWDAACRPFMGDAQARQTAPPGLRPGEDIAMHCTVTRKLLAIFK</sequence>
<protein>
    <submittedName>
        <fullName evidence="1">Uncharacterized protein</fullName>
    </submittedName>
</protein>
<proteinExistence type="predicted"/>
<reference evidence="1" key="1">
    <citation type="submission" date="2024-12" db="EMBL/GenBank/DDBJ databases">
        <title>Comparative genomics and development of molecular markers within Purpureocillium lilacinum and among Purpureocillium species.</title>
        <authorList>
            <person name="Yeh Z.-Y."/>
            <person name="Ni N.-T."/>
            <person name="Lo P.-H."/>
            <person name="Mushyakhwo K."/>
            <person name="Lin C.-F."/>
            <person name="Nai Y.-S."/>
        </authorList>
    </citation>
    <scope>NUCLEOTIDE SEQUENCE</scope>
    <source>
        <strain evidence="1">NCHU-NPUST-175</strain>
    </source>
</reference>
<gene>
    <name evidence="1" type="ORF">ACCO45_002633</name>
</gene>
<evidence type="ECO:0000313" key="2">
    <source>
        <dbReference type="Proteomes" id="UP001638806"/>
    </source>
</evidence>
<dbReference type="EMBL" id="JBGNUJ010000002">
    <property type="protein sequence ID" value="KAL3965629.1"/>
    <property type="molecule type" value="Genomic_DNA"/>
</dbReference>
<comment type="caution">
    <text evidence="1">The sequence shown here is derived from an EMBL/GenBank/DDBJ whole genome shotgun (WGS) entry which is preliminary data.</text>
</comment>
<dbReference type="Proteomes" id="UP001638806">
    <property type="component" value="Unassembled WGS sequence"/>
</dbReference>